<dbReference type="HOGENOM" id="CLU_2879972_0_0_6"/>
<dbReference type="EMBL" id="CP000966">
    <property type="protein sequence ID" value="ACI12257.1"/>
    <property type="molecule type" value="Genomic_DNA"/>
</dbReference>
<feature type="region of interest" description="Disordered" evidence="1">
    <location>
        <begin position="21"/>
        <end position="49"/>
    </location>
</feature>
<accession>B5RKM2</accession>
<dbReference type="BioCyc" id="KPNE507522:GI0B-5833-MONOMER"/>
<reference evidence="2 3" key="1">
    <citation type="journal article" date="2008" name="PLoS Genet.">
        <title>Complete genome sequence of the N2-fixing broad host range endophyte Klebsiella pneumoniae 342 and virulence predictions verified in mice.</title>
        <authorList>
            <person name="Fouts D.E."/>
            <person name="Tyler H.L."/>
            <person name="DeBoy R.T."/>
            <person name="Daugherty S."/>
            <person name="Ren Q."/>
            <person name="Badger J.H."/>
            <person name="Durkin A.S."/>
            <person name="Huot H."/>
            <person name="Shrivastava S."/>
            <person name="Kothari S."/>
            <person name="Dodson R.J."/>
            <person name="Mohamoud Y."/>
            <person name="Khouri H."/>
            <person name="Roesch L.F."/>
            <person name="Krogfelt K.A."/>
            <person name="Struve C."/>
            <person name="Triplett E.W."/>
            <person name="Methe B.A."/>
        </authorList>
    </citation>
    <scope>NUCLEOTIDE SEQUENCE [LARGE SCALE GENOMIC DNA]</scope>
    <source>
        <strain evidence="2 3">342</strain>
        <plasmid evidence="3">Plasmid pKP91</plasmid>
    </source>
</reference>
<keyword evidence="2" id="KW-0614">Plasmid</keyword>
<evidence type="ECO:0000313" key="2">
    <source>
        <dbReference type="EMBL" id="ACI12257.1"/>
    </source>
</evidence>
<dbReference type="KEGG" id="kpe:KPK_B0067"/>
<evidence type="ECO:0000256" key="1">
    <source>
        <dbReference type="SAM" id="MobiDB-lite"/>
    </source>
</evidence>
<gene>
    <name evidence="2" type="ordered locus">KPK_B0067</name>
</gene>
<proteinExistence type="predicted"/>
<dbReference type="Proteomes" id="UP000001734">
    <property type="component" value="Plasmid pKP91"/>
</dbReference>
<evidence type="ECO:0000313" key="3">
    <source>
        <dbReference type="Proteomes" id="UP000001734"/>
    </source>
</evidence>
<protein>
    <submittedName>
        <fullName evidence="2">Uncharacterized protein</fullName>
    </submittedName>
</protein>
<feature type="compositionally biased region" description="Polar residues" evidence="1">
    <location>
        <begin position="32"/>
        <end position="49"/>
    </location>
</feature>
<name>B5RKM2_KLEV3</name>
<organism evidence="2 3">
    <name type="scientific">Klebsiella variicola (strain 342)</name>
    <name type="common">Klebsiella pneumoniae</name>
    <dbReference type="NCBI Taxonomy" id="507522"/>
    <lineage>
        <taxon>Bacteria</taxon>
        <taxon>Pseudomonadati</taxon>
        <taxon>Pseudomonadota</taxon>
        <taxon>Gammaproteobacteria</taxon>
        <taxon>Enterobacterales</taxon>
        <taxon>Enterobacteriaceae</taxon>
        <taxon>Klebsiella/Raoultella group</taxon>
        <taxon>Klebsiella</taxon>
        <taxon>Klebsiella pneumoniae complex</taxon>
    </lineage>
</organism>
<geneLocation type="plasmid" evidence="2 3">
    <name>pKP91</name>
</geneLocation>
<sequence>MPLFIDECYGLTGAYKNAGCGRRKAASPAGSEATSPLSQQGTERHVNNQPLHFTVSVQAVLAY</sequence>
<dbReference type="AlphaFoldDB" id="B5RKM2"/>